<dbReference type="AlphaFoldDB" id="A0A7W5CG86"/>
<organism evidence="1 2">
    <name type="scientific">Paenibacillus endophyticus</name>
    <dbReference type="NCBI Taxonomy" id="1294268"/>
    <lineage>
        <taxon>Bacteria</taxon>
        <taxon>Bacillati</taxon>
        <taxon>Bacillota</taxon>
        <taxon>Bacilli</taxon>
        <taxon>Bacillales</taxon>
        <taxon>Paenibacillaceae</taxon>
        <taxon>Paenibacillus</taxon>
    </lineage>
</organism>
<dbReference type="RefSeq" id="WP_183571642.1">
    <property type="nucleotide sequence ID" value="NZ_CBCSLB010000039.1"/>
</dbReference>
<comment type="caution">
    <text evidence="1">The sequence shown here is derived from an EMBL/GenBank/DDBJ whole genome shotgun (WGS) entry which is preliminary data.</text>
</comment>
<dbReference type="EMBL" id="JACHXW010000039">
    <property type="protein sequence ID" value="MBB3156304.1"/>
    <property type="molecule type" value="Genomic_DNA"/>
</dbReference>
<sequence>MSYNEGNIAIGLARAKFSVAESKNIHTGRERATLSSVKKVRIMANRPAWDNASDITDSIGIEFDVV</sequence>
<gene>
    <name evidence="1" type="ORF">FHS16_006428</name>
</gene>
<keyword evidence="2" id="KW-1185">Reference proteome</keyword>
<evidence type="ECO:0000313" key="2">
    <source>
        <dbReference type="Proteomes" id="UP000518605"/>
    </source>
</evidence>
<name>A0A7W5CG86_9BACL</name>
<accession>A0A7W5CG86</accession>
<dbReference type="Proteomes" id="UP000518605">
    <property type="component" value="Unassembled WGS sequence"/>
</dbReference>
<reference evidence="1 2" key="1">
    <citation type="submission" date="2020-08" db="EMBL/GenBank/DDBJ databases">
        <title>Genomic Encyclopedia of Type Strains, Phase III (KMG-III): the genomes of soil and plant-associated and newly described type strains.</title>
        <authorList>
            <person name="Whitman W."/>
        </authorList>
    </citation>
    <scope>NUCLEOTIDE SEQUENCE [LARGE SCALE GENOMIC DNA]</scope>
    <source>
        <strain evidence="1 2">CECT 8234</strain>
    </source>
</reference>
<evidence type="ECO:0000313" key="1">
    <source>
        <dbReference type="EMBL" id="MBB3156304.1"/>
    </source>
</evidence>
<proteinExistence type="predicted"/>
<protein>
    <submittedName>
        <fullName evidence="1">Uncharacterized protein</fullName>
    </submittedName>
</protein>